<organism evidence="1 2">
    <name type="scientific">Streptomyces griseofuscus</name>
    <dbReference type="NCBI Taxonomy" id="146922"/>
    <lineage>
        <taxon>Bacteria</taxon>
        <taxon>Bacillati</taxon>
        <taxon>Actinomycetota</taxon>
        <taxon>Actinomycetes</taxon>
        <taxon>Kitasatosporales</taxon>
        <taxon>Streptomycetaceae</taxon>
        <taxon>Streptomyces</taxon>
    </lineage>
</organism>
<reference evidence="1 2" key="1">
    <citation type="submission" date="2020-04" db="EMBL/GenBank/DDBJ databases">
        <title>Characterization and engineering of Streptomyces griseofuscus DSM40191 as a potential heterologous host for expression of BGCs.</title>
        <authorList>
            <person name="Gren T."/>
            <person name="Whitford C.M."/>
            <person name="Mohite O.S."/>
            <person name="Joergensen T.S."/>
            <person name="Nielsen J.B."/>
            <person name="Lee S.Y."/>
            <person name="Weber T."/>
        </authorList>
    </citation>
    <scope>NUCLEOTIDE SEQUENCE [LARGE SCALE GENOMIC DNA]</scope>
    <source>
        <strain evidence="1 2">DSM 40191</strain>
    </source>
</reference>
<dbReference type="Proteomes" id="UP000516422">
    <property type="component" value="Chromosome"/>
</dbReference>
<accession>A0A7H1PZ27</accession>
<dbReference type="EMBL" id="CP051006">
    <property type="protein sequence ID" value="QNT93307.1"/>
    <property type="molecule type" value="Genomic_DNA"/>
</dbReference>
<dbReference type="RefSeq" id="WP_157854694.1">
    <property type="nucleotide sequence ID" value="NZ_CP051006.1"/>
</dbReference>
<dbReference type="AlphaFoldDB" id="A0A7H1PZ27"/>
<protein>
    <submittedName>
        <fullName evidence="1">Uncharacterized protein</fullName>
    </submittedName>
</protein>
<gene>
    <name evidence="1" type="ORF">HEP81_02993</name>
</gene>
<evidence type="ECO:0000313" key="1">
    <source>
        <dbReference type="EMBL" id="QNT93307.1"/>
    </source>
</evidence>
<proteinExistence type="predicted"/>
<dbReference type="KEGG" id="sgf:HEP81_02993"/>
<name>A0A7H1PZ27_9ACTN</name>
<evidence type="ECO:0000313" key="2">
    <source>
        <dbReference type="Proteomes" id="UP000516422"/>
    </source>
</evidence>
<dbReference type="GeneID" id="91462576"/>
<sequence length="132" mass="15414">MSTRSTQAVQALSRFGELAWFKLPAEYNHVFNYYQVPYMGWRYKSIRQGLEEVIEDAVKEPATQLEWILDRTRRNWILLPRRVHQEAGGLADPSFSETIHSINTNDQEFCLKALSDIDLIIEMINQISIPKD</sequence>